<dbReference type="Pfam" id="PF02560">
    <property type="entry name" value="Cyanate_lyase"/>
    <property type="match status" value="1"/>
</dbReference>
<comment type="similarity">
    <text evidence="3">Belongs to the cyanase family.</text>
</comment>
<evidence type="ECO:0000256" key="2">
    <source>
        <dbReference type="ARBA" id="ARBA00023239"/>
    </source>
</evidence>
<dbReference type="EMBL" id="AP018930">
    <property type="protein sequence ID" value="BBG27815.1"/>
    <property type="molecule type" value="Genomic_DNA"/>
</dbReference>
<comment type="catalytic activity">
    <reaction evidence="3">
        <text>cyanate + hydrogencarbonate + 3 H(+) = NH4(+) + 2 CO2</text>
        <dbReference type="Rhea" id="RHEA:11120"/>
        <dbReference type="ChEBI" id="CHEBI:15378"/>
        <dbReference type="ChEBI" id="CHEBI:16526"/>
        <dbReference type="ChEBI" id="CHEBI:17544"/>
        <dbReference type="ChEBI" id="CHEBI:28938"/>
        <dbReference type="ChEBI" id="CHEBI:29195"/>
        <dbReference type="EC" id="4.2.1.104"/>
    </reaction>
</comment>
<dbReference type="Proteomes" id="UP000322983">
    <property type="component" value="Chromosome"/>
</dbReference>
<dbReference type="PRINTS" id="PR01693">
    <property type="entry name" value="CYANASE"/>
</dbReference>
<dbReference type="EMBL" id="AP018929">
    <property type="protein sequence ID" value="BBG25031.1"/>
    <property type="molecule type" value="Genomic_DNA"/>
</dbReference>
<dbReference type="NCBIfam" id="NF002773">
    <property type="entry name" value="PRK02866.1"/>
    <property type="match status" value="1"/>
</dbReference>
<evidence type="ECO:0000313" key="8">
    <source>
        <dbReference type="Proteomes" id="UP000325030"/>
    </source>
</evidence>
<accession>A0A510E5J8</accession>
<dbReference type="GeneID" id="41718675"/>
<dbReference type="GO" id="GO:0003677">
    <property type="term" value="F:DNA binding"/>
    <property type="evidence" value="ECO:0007669"/>
    <property type="project" value="InterPro"/>
</dbReference>
<dbReference type="RefSeq" id="WP_054846210.1">
    <property type="nucleotide sequence ID" value="NZ_AP018929.1"/>
</dbReference>
<keyword evidence="7" id="KW-1185">Reference proteome</keyword>
<proteinExistence type="inferred from homology"/>
<dbReference type="PANTHER" id="PTHR34186:SF2">
    <property type="entry name" value="CYANATE HYDRATASE"/>
    <property type="match status" value="1"/>
</dbReference>
<evidence type="ECO:0000313" key="7">
    <source>
        <dbReference type="Proteomes" id="UP000322983"/>
    </source>
</evidence>
<dbReference type="PIRSF" id="PIRSF001263">
    <property type="entry name" value="Cyanate_hydratas"/>
    <property type="match status" value="1"/>
</dbReference>
<feature type="active site" evidence="3">
    <location>
        <position position="89"/>
    </location>
</feature>
<dbReference type="InterPro" id="IPR008076">
    <property type="entry name" value="Cyanase"/>
</dbReference>
<dbReference type="InterPro" id="IPR036581">
    <property type="entry name" value="Cyanate_lyase_C_sf"/>
</dbReference>
<organism evidence="5 7">
    <name type="scientific">Sulfuracidifex tepidarius</name>
    <dbReference type="NCBI Taxonomy" id="1294262"/>
    <lineage>
        <taxon>Archaea</taxon>
        <taxon>Thermoproteota</taxon>
        <taxon>Thermoprotei</taxon>
        <taxon>Sulfolobales</taxon>
        <taxon>Sulfolobaceae</taxon>
        <taxon>Sulfuracidifex</taxon>
    </lineage>
</organism>
<dbReference type="SUPFAM" id="SSF47413">
    <property type="entry name" value="lambda repressor-like DNA-binding domains"/>
    <property type="match status" value="1"/>
</dbReference>
<keyword evidence="2 3" id="KW-0456">Lyase</keyword>
<dbReference type="InterPro" id="IPR003712">
    <property type="entry name" value="Cyanate_lyase_C"/>
</dbReference>
<dbReference type="STRING" id="1294262.GCA_001316085_02090"/>
<sequence length="149" mass="17459">MLDKSKARDLMLQRKREKKLTWEEISKHIGRSPVYTSMLLYGYGQATEEEAEGLVKILELPPEYKEVLMDVPMRTPSQPWPPTDPFVYRLYEAVLLYGPAIKDVAHEMFGDGIMSMIDVMIDVDKVKDEKGNERMLLKFNGKWLKYSRW</sequence>
<evidence type="ECO:0000259" key="4">
    <source>
        <dbReference type="SMART" id="SM01116"/>
    </source>
</evidence>
<dbReference type="Gene3D" id="1.10.260.40">
    <property type="entry name" value="lambda repressor-like DNA-binding domains"/>
    <property type="match status" value="1"/>
</dbReference>
<dbReference type="Gene3D" id="3.30.1160.10">
    <property type="entry name" value="Cyanate lyase, C-terminal domain"/>
    <property type="match status" value="1"/>
</dbReference>
<dbReference type="CDD" id="cd00559">
    <property type="entry name" value="Cyanase_C"/>
    <property type="match status" value="1"/>
</dbReference>
<dbReference type="NCBIfam" id="TIGR00673">
    <property type="entry name" value="cynS"/>
    <property type="match status" value="1"/>
</dbReference>
<dbReference type="HAMAP" id="MF_00535">
    <property type="entry name" value="Cyanate_hydrat"/>
    <property type="match status" value="1"/>
</dbReference>
<protein>
    <recommendedName>
        <fullName evidence="3">Cyanate hydratase</fullName>
        <shortName evidence="3">Cyanase</shortName>
        <ecNumber evidence="3">4.2.1.104</ecNumber>
    </recommendedName>
    <alternativeName>
        <fullName evidence="3">Cyanate hydrolase</fullName>
    </alternativeName>
    <alternativeName>
        <fullName evidence="3">Cyanate lyase</fullName>
    </alternativeName>
</protein>
<evidence type="ECO:0000313" key="6">
    <source>
        <dbReference type="EMBL" id="BBG27815.1"/>
    </source>
</evidence>
<dbReference type="OrthoDB" id="42587at2157"/>
<reference evidence="8" key="1">
    <citation type="submission" date="2018-09" db="EMBL/GenBank/DDBJ databases">
        <title>Complete Genome Sequencing of Sulfolobus sp. JCM 16834.</title>
        <authorList>
            <person name="Kato S."/>
            <person name="Itoh T."/>
            <person name="Ohkuma M."/>
        </authorList>
    </citation>
    <scope>NUCLEOTIDE SEQUENCE [LARGE SCALE GENOMIC DNA]</scope>
    <source>
        <strain evidence="8">IC-007</strain>
    </source>
</reference>
<name>A0A510DXT1_9CREN</name>
<evidence type="ECO:0000256" key="3">
    <source>
        <dbReference type="HAMAP-Rule" id="MF_00535"/>
    </source>
</evidence>
<dbReference type="Proteomes" id="UP000325030">
    <property type="component" value="Chromosome"/>
</dbReference>
<reference evidence="5 7" key="2">
    <citation type="journal article" date="2020" name="Int. J. Syst. Evol. Microbiol.">
        <title>Sulfuracidifex tepidarius gen. nov., sp. nov. and transfer of Sulfolobus metallicus Huber and Stetter 1992 to the genus Sulfuracidifex as Sulfuracidifex metallicus comb. nov.</title>
        <authorList>
            <person name="Itoh T."/>
            <person name="Miura T."/>
            <person name="Sakai H.D."/>
            <person name="Kato S."/>
            <person name="Ohkuma M."/>
            <person name="Takashina T."/>
        </authorList>
    </citation>
    <scope>NUCLEOTIDE SEQUENCE [LARGE SCALE GENOMIC DNA]</scope>
    <source>
        <strain evidence="5 7">IC-006</strain>
        <strain evidence="6">IC-007</strain>
    </source>
</reference>
<dbReference type="PANTHER" id="PTHR34186">
    <property type="entry name" value="CYANATE HYDRATASE"/>
    <property type="match status" value="1"/>
</dbReference>
<feature type="active site" evidence="3">
    <location>
        <position position="92"/>
    </location>
</feature>
<evidence type="ECO:0000256" key="1">
    <source>
        <dbReference type="ARBA" id="ARBA00003561"/>
    </source>
</evidence>
<evidence type="ECO:0000313" key="5">
    <source>
        <dbReference type="EMBL" id="BBG25031.1"/>
    </source>
</evidence>
<comment type="function">
    <text evidence="1 3">Catalyzes the reaction of cyanate with bicarbonate to produce ammonia and carbon dioxide.</text>
</comment>
<dbReference type="SUPFAM" id="SSF55234">
    <property type="entry name" value="Cyanase C-terminal domain"/>
    <property type="match status" value="1"/>
</dbReference>
<feature type="active site" evidence="3">
    <location>
        <position position="115"/>
    </location>
</feature>
<accession>A0A510DXT1</accession>
<dbReference type="SMART" id="SM01116">
    <property type="entry name" value="Cyanate_lyase"/>
    <property type="match status" value="1"/>
</dbReference>
<dbReference type="KEGG" id="step:IC006_2366"/>
<feature type="domain" description="Cyanate lyase C-terminal" evidence="4">
    <location>
        <begin position="76"/>
        <end position="149"/>
    </location>
</feature>
<dbReference type="EC" id="4.2.1.104" evidence="3"/>
<gene>
    <name evidence="3" type="primary">cynS</name>
    <name evidence="5" type="ORF">IC006_2366</name>
    <name evidence="6" type="ORF">IC007_2370</name>
</gene>
<dbReference type="GO" id="GO:0008824">
    <property type="term" value="F:cyanate hydratase activity"/>
    <property type="evidence" value="ECO:0007669"/>
    <property type="project" value="UniProtKB-UniRule"/>
</dbReference>
<dbReference type="InterPro" id="IPR010982">
    <property type="entry name" value="Lambda_DNA-bd_dom_sf"/>
</dbReference>
<dbReference type="AlphaFoldDB" id="A0A510DXT1"/>